<dbReference type="EMBL" id="JAQQWP010000002">
    <property type="protein sequence ID" value="KAK8129432.1"/>
    <property type="molecule type" value="Genomic_DNA"/>
</dbReference>
<dbReference type="PANTHER" id="PTHR24148">
    <property type="entry name" value="ANKYRIN REPEAT DOMAIN-CONTAINING PROTEIN 39 HOMOLOG-RELATED"/>
    <property type="match status" value="1"/>
</dbReference>
<dbReference type="InterPro" id="IPR010730">
    <property type="entry name" value="HET"/>
</dbReference>
<gene>
    <name evidence="3" type="ORF">PG999_001812</name>
</gene>
<dbReference type="InterPro" id="IPR052895">
    <property type="entry name" value="HetReg/Transcr_Mod"/>
</dbReference>
<feature type="compositionally biased region" description="Low complexity" evidence="1">
    <location>
        <begin position="476"/>
        <end position="488"/>
    </location>
</feature>
<proteinExistence type="predicted"/>
<dbReference type="AlphaFoldDB" id="A0AAW0R6D2"/>
<evidence type="ECO:0000259" key="2">
    <source>
        <dbReference type="Pfam" id="PF06985"/>
    </source>
</evidence>
<feature type="region of interest" description="Disordered" evidence="1">
    <location>
        <begin position="465"/>
        <end position="500"/>
    </location>
</feature>
<dbReference type="Pfam" id="PF06985">
    <property type="entry name" value="HET"/>
    <property type="match status" value="1"/>
</dbReference>
<feature type="domain" description="Heterokaryon incompatibility" evidence="2">
    <location>
        <begin position="47"/>
        <end position="213"/>
    </location>
</feature>
<protein>
    <submittedName>
        <fullName evidence="3">HET-domain-containing protein</fullName>
    </submittedName>
</protein>
<evidence type="ECO:0000313" key="3">
    <source>
        <dbReference type="EMBL" id="KAK8129432.1"/>
    </source>
</evidence>
<dbReference type="Proteomes" id="UP001392437">
    <property type="component" value="Unassembled WGS sequence"/>
</dbReference>
<evidence type="ECO:0000313" key="4">
    <source>
        <dbReference type="Proteomes" id="UP001392437"/>
    </source>
</evidence>
<name>A0AAW0R6D2_9PEZI</name>
<organism evidence="3 4">
    <name type="scientific">Apiospora kogelbergensis</name>
    <dbReference type="NCBI Taxonomy" id="1337665"/>
    <lineage>
        <taxon>Eukaryota</taxon>
        <taxon>Fungi</taxon>
        <taxon>Dikarya</taxon>
        <taxon>Ascomycota</taxon>
        <taxon>Pezizomycotina</taxon>
        <taxon>Sordariomycetes</taxon>
        <taxon>Xylariomycetidae</taxon>
        <taxon>Amphisphaeriales</taxon>
        <taxon>Apiosporaceae</taxon>
        <taxon>Apiospora</taxon>
    </lineage>
</organism>
<reference evidence="3 4" key="1">
    <citation type="submission" date="2023-01" db="EMBL/GenBank/DDBJ databases">
        <title>Analysis of 21 Apiospora genomes using comparative genomics revels a genus with tremendous synthesis potential of carbohydrate active enzymes and secondary metabolites.</title>
        <authorList>
            <person name="Sorensen T."/>
        </authorList>
    </citation>
    <scope>NUCLEOTIDE SEQUENCE [LARGE SCALE GENOMIC DNA]</scope>
    <source>
        <strain evidence="3 4">CBS 117206</strain>
    </source>
</reference>
<keyword evidence="4" id="KW-1185">Reference proteome</keyword>
<sequence>MALLGPHGYKPLSKPNDIRLLDILPGAAEEPPSISLRAVNLSDDPDFEALSYVWGDVKKTKEILCNGHLVRVTANLHDALHQLRLPDRPRTLWADALCINQFDLDERSQQVRIMHLIYQSCRRCVIWLGLPDDEGDSDAALDLVQLLAELVCEKVDVPMEGLDNHLKATGRELLQATEIGYSERLPPMDSPKWVSLFHFLCREWFTRIWVIQEAFFSSDLLFYCGARTCQYAALYYAADWVLTNGNPIGYATGFQSYEPERFNVMHMRQDSLLQQTQELSSLLGTFQKFRATDPRDKVYALMHLPAFRREYPGLVPDYRLPTAAVYIDVALHILRNSHGLRLLTMVDGGRGGGGGDEVVYLPSWVPRWHRPGSSNNVASSWYHLMGAGGKSERAKAAQSPRLLAPEGGVEDDDATVAALLSKTVLGIRGIEFDVIHDVCELEFWGRRVPNEPRIPLFRTRTGSWEPYRPRKANDDSASSSKQSASPAATVPETPKEEAPYATEPEVIAAYVMTLTASCREYKGIYPIRCAPSNYGHHAADFVAFLTWVRTLRRDDRQRQRPLGRSADPGGDFYPPGLYAADRPTLIDADAGEVAAMSLRYSKMAHQYNMSRCLYRTQRGYLGTGPHDVQRGDVVCVLMGGAVPFILRPRGDGGGYIVIGDAYVHGIMDGELVQDWEEGKAELDIREFRIY</sequence>
<dbReference type="PANTHER" id="PTHR24148:SF82">
    <property type="entry name" value="HETEROKARYON INCOMPATIBILITY DOMAIN-CONTAINING PROTEIN"/>
    <property type="match status" value="1"/>
</dbReference>
<comment type="caution">
    <text evidence="3">The sequence shown here is derived from an EMBL/GenBank/DDBJ whole genome shotgun (WGS) entry which is preliminary data.</text>
</comment>
<evidence type="ECO:0000256" key="1">
    <source>
        <dbReference type="SAM" id="MobiDB-lite"/>
    </source>
</evidence>
<dbReference type="Pfam" id="PF26639">
    <property type="entry name" value="Het-6_barrel"/>
    <property type="match status" value="1"/>
</dbReference>
<accession>A0AAW0R6D2</accession>